<dbReference type="EMBL" id="OA568961">
    <property type="protein sequence ID" value="CAD7202093.1"/>
    <property type="molecule type" value="Genomic_DNA"/>
</dbReference>
<organism evidence="1">
    <name type="scientific">Timema douglasi</name>
    <name type="common">Walking stick</name>
    <dbReference type="NCBI Taxonomy" id="61478"/>
    <lineage>
        <taxon>Eukaryota</taxon>
        <taxon>Metazoa</taxon>
        <taxon>Ecdysozoa</taxon>
        <taxon>Arthropoda</taxon>
        <taxon>Hexapoda</taxon>
        <taxon>Insecta</taxon>
        <taxon>Pterygota</taxon>
        <taxon>Neoptera</taxon>
        <taxon>Polyneoptera</taxon>
        <taxon>Phasmatodea</taxon>
        <taxon>Timematodea</taxon>
        <taxon>Timematoidea</taxon>
        <taxon>Timematidae</taxon>
        <taxon>Timema</taxon>
    </lineage>
</organism>
<sequence length="131" mass="14527">MDKLPWSPTVAVVFPSVTTVKDLDIPSQHVVRCPVRGFVLVESHTFMLGNGILRPPNLPRDFLLPPDSLLVLGHPSVLTLTQHIPIQMVLDERVQFHFSCPFSGLVYHFHPKASFAGSTSSRPDLRFAGMA</sequence>
<name>A0A7R8VSD0_TIMDO</name>
<reference evidence="1" key="1">
    <citation type="submission" date="2020-11" db="EMBL/GenBank/DDBJ databases">
        <authorList>
            <person name="Tran Van P."/>
        </authorList>
    </citation>
    <scope>NUCLEOTIDE SEQUENCE</scope>
</reference>
<proteinExistence type="predicted"/>
<evidence type="ECO:0000313" key="1">
    <source>
        <dbReference type="EMBL" id="CAD7202093.1"/>
    </source>
</evidence>
<protein>
    <submittedName>
        <fullName evidence="1">Uncharacterized protein</fullName>
    </submittedName>
</protein>
<gene>
    <name evidence="1" type="ORF">TDIB3V08_LOCUS8280</name>
</gene>
<dbReference type="AlphaFoldDB" id="A0A7R8VSD0"/>
<accession>A0A7R8VSD0</accession>